<dbReference type="InterPro" id="IPR053192">
    <property type="entry name" value="Vacuole_Formation_Reg"/>
</dbReference>
<dbReference type="SUPFAM" id="SSF57889">
    <property type="entry name" value="Cysteine-rich domain"/>
    <property type="match status" value="3"/>
</dbReference>
<comment type="caution">
    <text evidence="6">The sequence shown here is derived from an EMBL/GenBank/DDBJ whole genome shotgun (WGS) entry which is preliminary data.</text>
</comment>
<gene>
    <name evidence="6" type="ORF">ERUC_LOCUS16735</name>
</gene>
<evidence type="ECO:0000313" key="7">
    <source>
        <dbReference type="Proteomes" id="UP001642260"/>
    </source>
</evidence>
<dbReference type="PANTHER" id="PTHR32410:SF211">
    <property type="entry name" value="CYSTEINE_HISTIDINE-RICH C1 DOMAIN FAMILY PROTEIN"/>
    <property type="match status" value="1"/>
</dbReference>
<organism evidence="6 7">
    <name type="scientific">Eruca vesicaria subsp. sativa</name>
    <name type="common">Garden rocket</name>
    <name type="synonym">Eruca sativa</name>
    <dbReference type="NCBI Taxonomy" id="29727"/>
    <lineage>
        <taxon>Eukaryota</taxon>
        <taxon>Viridiplantae</taxon>
        <taxon>Streptophyta</taxon>
        <taxon>Embryophyta</taxon>
        <taxon>Tracheophyta</taxon>
        <taxon>Spermatophyta</taxon>
        <taxon>Magnoliopsida</taxon>
        <taxon>eudicotyledons</taxon>
        <taxon>Gunneridae</taxon>
        <taxon>Pentapetalae</taxon>
        <taxon>rosids</taxon>
        <taxon>malvids</taxon>
        <taxon>Brassicales</taxon>
        <taxon>Brassicaceae</taxon>
        <taxon>Brassiceae</taxon>
        <taxon>Eruca</taxon>
    </lineage>
</organism>
<name>A0ABC8K2I4_ERUVS</name>
<dbReference type="GO" id="GO:0008270">
    <property type="term" value="F:zinc ion binding"/>
    <property type="evidence" value="ECO:0007669"/>
    <property type="project" value="UniProtKB-KW"/>
</dbReference>
<dbReference type="Proteomes" id="UP001642260">
    <property type="component" value="Unassembled WGS sequence"/>
</dbReference>
<evidence type="ECO:0000256" key="4">
    <source>
        <dbReference type="ARBA" id="ARBA00022833"/>
    </source>
</evidence>
<accession>A0ABC8K2I4</accession>
<dbReference type="Pfam" id="PF03107">
    <property type="entry name" value="C1_2"/>
    <property type="match status" value="5"/>
</dbReference>
<dbReference type="InterPro" id="IPR054483">
    <property type="entry name" value="DC1-like_CT"/>
</dbReference>
<sequence length="505" mass="57370">MDEVELPSHRHPLNRRELVSGGGESRVCGLCGKDVTNVSAYECSQCYFTAHLNCAENPPSLVIDIRKIHEHTLTLLPRHVSYTCNACGLCLDKSPYVCLKCSFMVDGGCLHIPRVIKLTRHIHRLVYTWFLGPRNLLCGVCHKKVDGNYGAYSCARCRDYAVHTKCATRKDVWDGMELEGVPEEVHDQEDNINNTSFQHIGVRHFSHEHVLKLKTDKEDIGDRDVVCSGCSFPIASDPFYMCQQCDFFLHVTCANLPRRIRLALHQHPLTLYTRDDEISSGGHNSVGLSRCGACDLHFSGSSFCCLDCDIEFDVRCCLVSEPFDYPLHPHPLFFGTETSMTMSCCSLCNQQSRRFVINCIICDFIMCFACATSPDKIKYKYDEHLLHHTVGEDVTTTTNPYWYCDICEREIEEKKHHYKCSDCGPVLHAECALGSFRNMRPGFRFVTKHGHEYEVILNDRTSLLRCSQCHSECHEPLLLMSSTTNNNDDITYLCSSTCFDTFVSV</sequence>
<dbReference type="InterPro" id="IPR004146">
    <property type="entry name" value="DC1"/>
</dbReference>
<evidence type="ECO:0000256" key="1">
    <source>
        <dbReference type="ARBA" id="ARBA00022723"/>
    </source>
</evidence>
<dbReference type="SMART" id="SM00249">
    <property type="entry name" value="PHD"/>
    <property type="match status" value="4"/>
</dbReference>
<protein>
    <recommendedName>
        <fullName evidence="5">Phorbol-ester/DAG-type domain-containing protein</fullName>
    </recommendedName>
</protein>
<dbReference type="SMART" id="SM00109">
    <property type="entry name" value="C1"/>
    <property type="match status" value="3"/>
</dbReference>
<evidence type="ECO:0000313" key="6">
    <source>
        <dbReference type="EMBL" id="CAH8345789.1"/>
    </source>
</evidence>
<dbReference type="Pfam" id="PF22926">
    <property type="entry name" value="C1-like_CT"/>
    <property type="match status" value="1"/>
</dbReference>
<dbReference type="Gene3D" id="3.30.60.20">
    <property type="match status" value="1"/>
</dbReference>
<evidence type="ECO:0000256" key="3">
    <source>
        <dbReference type="ARBA" id="ARBA00022771"/>
    </source>
</evidence>
<keyword evidence="7" id="KW-1185">Reference proteome</keyword>
<keyword evidence="2" id="KW-0677">Repeat</keyword>
<dbReference type="EMBL" id="CAKOAT010152932">
    <property type="protein sequence ID" value="CAH8345789.1"/>
    <property type="molecule type" value="Genomic_DNA"/>
</dbReference>
<dbReference type="PROSITE" id="PS50081">
    <property type="entry name" value="ZF_DAG_PE_2"/>
    <property type="match status" value="1"/>
</dbReference>
<dbReference type="AlphaFoldDB" id="A0ABC8K2I4"/>
<evidence type="ECO:0000256" key="2">
    <source>
        <dbReference type="ARBA" id="ARBA00022737"/>
    </source>
</evidence>
<dbReference type="PANTHER" id="PTHR32410">
    <property type="entry name" value="CYSTEINE/HISTIDINE-RICH C1 DOMAIN FAMILY PROTEIN"/>
    <property type="match status" value="1"/>
</dbReference>
<keyword evidence="3" id="KW-0863">Zinc-finger</keyword>
<proteinExistence type="predicted"/>
<feature type="domain" description="Phorbol-ester/DAG-type" evidence="5">
    <location>
        <begin position="10"/>
        <end position="62"/>
    </location>
</feature>
<keyword evidence="4" id="KW-0862">Zinc</keyword>
<keyword evidence="1" id="KW-0479">Metal-binding</keyword>
<dbReference type="InterPro" id="IPR001965">
    <property type="entry name" value="Znf_PHD"/>
</dbReference>
<evidence type="ECO:0000259" key="5">
    <source>
        <dbReference type="PROSITE" id="PS50081"/>
    </source>
</evidence>
<dbReference type="InterPro" id="IPR002219">
    <property type="entry name" value="PKC_DAG/PE"/>
</dbReference>
<dbReference type="InterPro" id="IPR046349">
    <property type="entry name" value="C1-like_sf"/>
</dbReference>
<reference evidence="6 7" key="1">
    <citation type="submission" date="2022-03" db="EMBL/GenBank/DDBJ databases">
        <authorList>
            <person name="Macdonald S."/>
            <person name="Ahmed S."/>
            <person name="Newling K."/>
        </authorList>
    </citation>
    <scope>NUCLEOTIDE SEQUENCE [LARGE SCALE GENOMIC DNA]</scope>
</reference>